<proteinExistence type="predicted"/>
<dbReference type="PROSITE" id="PS51318">
    <property type="entry name" value="TAT"/>
    <property type="match status" value="1"/>
</dbReference>
<dbReference type="PROSITE" id="PS51257">
    <property type="entry name" value="PROKAR_LIPOPROTEIN"/>
    <property type="match status" value="1"/>
</dbReference>
<dbReference type="InterPro" id="IPR006059">
    <property type="entry name" value="SBP"/>
</dbReference>
<gene>
    <name evidence="1" type="ORF">ACFSE6_13950</name>
</gene>
<accession>A0ABW4L8G0</accession>
<organism evidence="1 2">
    <name type="scientific">Georgenia deserti</name>
    <dbReference type="NCBI Taxonomy" id="2093781"/>
    <lineage>
        <taxon>Bacteria</taxon>
        <taxon>Bacillati</taxon>
        <taxon>Actinomycetota</taxon>
        <taxon>Actinomycetes</taxon>
        <taxon>Micrococcales</taxon>
        <taxon>Bogoriellaceae</taxon>
        <taxon>Georgenia</taxon>
    </lineage>
</organism>
<dbReference type="Pfam" id="PF01547">
    <property type="entry name" value="SBP_bac_1"/>
    <property type="match status" value="1"/>
</dbReference>
<dbReference type="SUPFAM" id="SSF53850">
    <property type="entry name" value="Periplasmic binding protein-like II"/>
    <property type="match status" value="1"/>
</dbReference>
<evidence type="ECO:0000313" key="2">
    <source>
        <dbReference type="Proteomes" id="UP001597277"/>
    </source>
</evidence>
<dbReference type="InterPro" id="IPR050490">
    <property type="entry name" value="Bact_solute-bd_prot1"/>
</dbReference>
<dbReference type="EMBL" id="JBHUEE010000007">
    <property type="protein sequence ID" value="MFD1718945.1"/>
    <property type="molecule type" value="Genomic_DNA"/>
</dbReference>
<dbReference type="Gene3D" id="3.40.190.10">
    <property type="entry name" value="Periplasmic binding protein-like II"/>
    <property type="match status" value="2"/>
</dbReference>
<comment type="caution">
    <text evidence="1">The sequence shown here is derived from an EMBL/GenBank/DDBJ whole genome shotgun (WGS) entry which is preliminary data.</text>
</comment>
<dbReference type="Proteomes" id="UP001597277">
    <property type="component" value="Unassembled WGS sequence"/>
</dbReference>
<dbReference type="InterPro" id="IPR006311">
    <property type="entry name" value="TAT_signal"/>
</dbReference>
<evidence type="ECO:0000313" key="1">
    <source>
        <dbReference type="EMBL" id="MFD1718945.1"/>
    </source>
</evidence>
<dbReference type="PANTHER" id="PTHR43649">
    <property type="entry name" value="ARABINOSE-BINDING PROTEIN-RELATED"/>
    <property type="match status" value="1"/>
</dbReference>
<sequence length="433" mass="46887">MPATRRAATMIDRRTALRWAGLAGGAALLGSCARGTLTRAAPGPDVTLSNDNPTWAPGFVSAGDVLRDSVGHGLAVRAIPDVSSYQQVVRMSARTDSTTDLVKWWNGYRLRDVARSEIFADLSTAWDSAEAEGWVDPATRESFSYDGTPYAVPLYQSYYAMFYSKPAFDRLGLDVPQTWDEFIAIAEELRDDGVTPLASIGVSTWESLIWFQQLLNGLDPDFYVALTEGRASYTDDTAQQAMSIWVDMYERGLFSSPDLAMGGLPGSFAEGTIGMNLYGTWNANAFVQAGHDDETFGLFVVPPVVDSAPPAVVTESGALAVAANAHKLDAALGVAGRWLETGVQEAWVGFLNDLSANDDALPPVRPVQDLAAEVARLDPVLATRYWEASPPVLVEGNVQELGAFMAEPTAAMARSTLQRMQERAEAEWEAWSL</sequence>
<reference evidence="2" key="1">
    <citation type="journal article" date="2019" name="Int. J. Syst. Evol. Microbiol.">
        <title>The Global Catalogue of Microorganisms (GCM) 10K type strain sequencing project: providing services to taxonomists for standard genome sequencing and annotation.</title>
        <authorList>
            <consortium name="The Broad Institute Genomics Platform"/>
            <consortium name="The Broad Institute Genome Sequencing Center for Infectious Disease"/>
            <person name="Wu L."/>
            <person name="Ma J."/>
        </authorList>
    </citation>
    <scope>NUCLEOTIDE SEQUENCE [LARGE SCALE GENOMIC DNA]</scope>
    <source>
        <strain evidence="2">JCM 17130</strain>
    </source>
</reference>
<protein>
    <submittedName>
        <fullName evidence="1">ABC transporter substrate-binding protein</fullName>
    </submittedName>
</protein>
<name>A0ABW4L8G0_9MICO</name>
<keyword evidence="2" id="KW-1185">Reference proteome</keyword>
<dbReference type="RefSeq" id="WP_388008242.1">
    <property type="nucleotide sequence ID" value="NZ_JBHUEE010000007.1"/>
</dbReference>
<dbReference type="PANTHER" id="PTHR43649:SF14">
    <property type="entry name" value="BLR3389 PROTEIN"/>
    <property type="match status" value="1"/>
</dbReference>